<dbReference type="Pfam" id="PF13966">
    <property type="entry name" value="zf-RVT"/>
    <property type="match status" value="1"/>
</dbReference>
<sequence>MEYFRSKRQYFVWFYEKFGEDLKKGQPSFGLWSKVWVLGVFLQRFLVFIWRVVHGILAVKDVLRRRAIDFKLECLQCGYAPETMEHGILISFLLLLMLLWAKVDEQGRSEVQQAVSLSATSAAMVEVRARLLILKWATANGVAEICIETDSVVFVRGIKNPTRADALLQHY</sequence>
<evidence type="ECO:0000313" key="2">
    <source>
        <dbReference type="EMBL" id="KAG5551470.1"/>
    </source>
</evidence>
<name>A0AAV6KG13_9ERIC</name>
<accession>A0AAV6KG13</accession>
<keyword evidence="3" id="KW-1185">Reference proteome</keyword>
<dbReference type="AlphaFoldDB" id="A0AAV6KG13"/>
<evidence type="ECO:0000313" key="3">
    <source>
        <dbReference type="Proteomes" id="UP000823749"/>
    </source>
</evidence>
<feature type="domain" description="Reverse transcriptase zinc-binding" evidence="1">
    <location>
        <begin position="22"/>
        <end position="87"/>
    </location>
</feature>
<comment type="caution">
    <text evidence="2">The sequence shown here is derived from an EMBL/GenBank/DDBJ whole genome shotgun (WGS) entry which is preliminary data.</text>
</comment>
<protein>
    <recommendedName>
        <fullName evidence="1">Reverse transcriptase zinc-binding domain-containing protein</fullName>
    </recommendedName>
</protein>
<dbReference type="Proteomes" id="UP000823749">
    <property type="component" value="Chromosome 4"/>
</dbReference>
<dbReference type="EMBL" id="JACTNZ010000004">
    <property type="protein sequence ID" value="KAG5551470.1"/>
    <property type="molecule type" value="Genomic_DNA"/>
</dbReference>
<proteinExistence type="predicted"/>
<evidence type="ECO:0000259" key="1">
    <source>
        <dbReference type="Pfam" id="PF13966"/>
    </source>
</evidence>
<dbReference type="InterPro" id="IPR026960">
    <property type="entry name" value="RVT-Znf"/>
</dbReference>
<reference evidence="2" key="1">
    <citation type="submission" date="2020-08" db="EMBL/GenBank/DDBJ databases">
        <title>Plant Genome Project.</title>
        <authorList>
            <person name="Zhang R.-G."/>
        </authorList>
    </citation>
    <scope>NUCLEOTIDE SEQUENCE</scope>
    <source>
        <strain evidence="2">WSP0</strain>
        <tissue evidence="2">Leaf</tissue>
    </source>
</reference>
<gene>
    <name evidence="2" type="ORF">RHGRI_009781</name>
</gene>
<organism evidence="2 3">
    <name type="scientific">Rhododendron griersonianum</name>
    <dbReference type="NCBI Taxonomy" id="479676"/>
    <lineage>
        <taxon>Eukaryota</taxon>
        <taxon>Viridiplantae</taxon>
        <taxon>Streptophyta</taxon>
        <taxon>Embryophyta</taxon>
        <taxon>Tracheophyta</taxon>
        <taxon>Spermatophyta</taxon>
        <taxon>Magnoliopsida</taxon>
        <taxon>eudicotyledons</taxon>
        <taxon>Gunneridae</taxon>
        <taxon>Pentapetalae</taxon>
        <taxon>asterids</taxon>
        <taxon>Ericales</taxon>
        <taxon>Ericaceae</taxon>
        <taxon>Ericoideae</taxon>
        <taxon>Rhodoreae</taxon>
        <taxon>Rhododendron</taxon>
    </lineage>
</organism>